<dbReference type="CDD" id="cd01647">
    <property type="entry name" value="RT_LTR"/>
    <property type="match status" value="1"/>
</dbReference>
<dbReference type="PANTHER" id="PTHR37984:SF8">
    <property type="entry name" value="CCHC-TYPE DOMAIN-CONTAINING PROTEIN"/>
    <property type="match status" value="1"/>
</dbReference>
<dbReference type="PANTHER" id="PTHR37984">
    <property type="entry name" value="PROTEIN CBG26694"/>
    <property type="match status" value="1"/>
</dbReference>
<dbReference type="GO" id="GO:0004523">
    <property type="term" value="F:RNA-DNA hybrid ribonuclease activity"/>
    <property type="evidence" value="ECO:0007669"/>
    <property type="project" value="UniProtKB-EC"/>
</dbReference>
<sequence length="473" mass="53341">MKVDTGAKCNVLSQETFTQVTNGEQLVKQETAINLVAYGGSRIETKGLVTLPCCLKEQHHALPFFIVNKDVQPLLGFRACVDMGIVTLSKDVHQITMESNMDFTTQTLMQYEDLFDDELGELPITYSMTVDPSVQPVVRPAHRIPIAMQDRVKAELNRMQNIGVIIPVTEPTDWVSSMVAAHKKDKQEIRLCINPQDLNTALKRPHHPMRTVEEVAAQMSEAKVFSVLDAKSSFWQIRLDKKSSMLRTFSTPYGRYRFLRMPFGISSACEVFQRSMEQLFAGYPCSVIVDDIIIGGRGVAEHDANLKKVLERVREVNLKLNSAKCKFRLDHVGYVGHIFTSEGLKADPSKTDAINNMPVPTYVVSRQRFLGMVNYLGKFIPNFSDIAAPPRKLIHKDTAWCWFQQHQDAFDILRSCLSSPPVLSYYDVKRPVTLTCDTSCYRLGAACMQEGRPVAFASRTLTDTETRYAQIGK</sequence>
<proteinExistence type="inferred from homology"/>
<protein>
    <recommendedName>
        <fullName evidence="2">ribonuclease H</fullName>
        <ecNumber evidence="2">3.1.26.4</ecNumber>
    </recommendedName>
</protein>
<dbReference type="Pfam" id="PF17919">
    <property type="entry name" value="RT_RNaseH_2"/>
    <property type="match status" value="1"/>
</dbReference>
<organism evidence="5 6">
    <name type="scientific">Champsocephalus esox</name>
    <name type="common">pike icefish</name>
    <dbReference type="NCBI Taxonomy" id="159716"/>
    <lineage>
        <taxon>Eukaryota</taxon>
        <taxon>Metazoa</taxon>
        <taxon>Chordata</taxon>
        <taxon>Craniata</taxon>
        <taxon>Vertebrata</taxon>
        <taxon>Euteleostomi</taxon>
        <taxon>Actinopterygii</taxon>
        <taxon>Neopterygii</taxon>
        <taxon>Teleostei</taxon>
        <taxon>Neoteleostei</taxon>
        <taxon>Acanthomorphata</taxon>
        <taxon>Eupercaria</taxon>
        <taxon>Perciformes</taxon>
        <taxon>Notothenioidei</taxon>
        <taxon>Channichthyidae</taxon>
        <taxon>Champsocephalus</taxon>
    </lineage>
</organism>
<gene>
    <name evidence="5" type="ORF">CesoFtcFv8_019875</name>
</gene>
<evidence type="ECO:0000313" key="6">
    <source>
        <dbReference type="Proteomes" id="UP001335648"/>
    </source>
</evidence>
<evidence type="ECO:0000259" key="4">
    <source>
        <dbReference type="Pfam" id="PF17919"/>
    </source>
</evidence>
<keyword evidence="6" id="KW-1185">Reference proteome</keyword>
<comment type="caution">
    <text evidence="5">The sequence shown here is derived from an EMBL/GenBank/DDBJ whole genome shotgun (WGS) entry which is preliminary data.</text>
</comment>
<evidence type="ECO:0000259" key="3">
    <source>
        <dbReference type="Pfam" id="PF00078"/>
    </source>
</evidence>
<dbReference type="Pfam" id="PF00078">
    <property type="entry name" value="RVT_1"/>
    <property type="match status" value="1"/>
</dbReference>
<dbReference type="InterPro" id="IPR000477">
    <property type="entry name" value="RT_dom"/>
</dbReference>
<dbReference type="AlphaFoldDB" id="A0AAN8BE59"/>
<evidence type="ECO:0000256" key="2">
    <source>
        <dbReference type="ARBA" id="ARBA00012180"/>
    </source>
</evidence>
<dbReference type="EMBL" id="JAULUE010002061">
    <property type="protein sequence ID" value="KAK5883558.1"/>
    <property type="molecule type" value="Genomic_DNA"/>
</dbReference>
<dbReference type="InterPro" id="IPR041577">
    <property type="entry name" value="RT_RNaseH_2"/>
</dbReference>
<dbReference type="FunFam" id="3.30.70.270:FF:000026">
    <property type="entry name" value="Transposon Ty3-G Gag-Pol polyprotein"/>
    <property type="match status" value="1"/>
</dbReference>
<dbReference type="SUPFAM" id="SSF56672">
    <property type="entry name" value="DNA/RNA polymerases"/>
    <property type="match status" value="1"/>
</dbReference>
<dbReference type="InterPro" id="IPR043502">
    <property type="entry name" value="DNA/RNA_pol_sf"/>
</dbReference>
<evidence type="ECO:0000313" key="5">
    <source>
        <dbReference type="EMBL" id="KAK5883558.1"/>
    </source>
</evidence>
<dbReference type="Gene3D" id="3.30.70.270">
    <property type="match status" value="2"/>
</dbReference>
<reference evidence="5 6" key="1">
    <citation type="journal article" date="2023" name="Mol. Biol. Evol.">
        <title>Genomics of Secondarily Temperate Adaptation in the Only Non-Antarctic Icefish.</title>
        <authorList>
            <person name="Rivera-Colon A.G."/>
            <person name="Rayamajhi N."/>
            <person name="Minhas B.F."/>
            <person name="Madrigal G."/>
            <person name="Bilyk K.T."/>
            <person name="Yoon V."/>
            <person name="Hune M."/>
            <person name="Gregory S."/>
            <person name="Cheng C.H.C."/>
            <person name="Catchen J.M."/>
        </authorList>
    </citation>
    <scope>NUCLEOTIDE SEQUENCE [LARGE SCALE GENOMIC DNA]</scope>
    <source>
        <strain evidence="5">JC2023a</strain>
    </source>
</reference>
<comment type="similarity">
    <text evidence="1">Belongs to the beta type-B retroviral polymerase family. HERV class-II K(HML-2) pol subfamily.</text>
</comment>
<feature type="domain" description="Reverse transcriptase" evidence="3">
    <location>
        <begin position="182"/>
        <end position="338"/>
    </location>
</feature>
<accession>A0AAN8BE59</accession>
<feature type="domain" description="Reverse transcriptase/retrotransposon-derived protein RNase H-like" evidence="4">
    <location>
        <begin position="402"/>
        <end position="471"/>
    </location>
</feature>
<name>A0AAN8BE59_9TELE</name>
<dbReference type="InterPro" id="IPR050951">
    <property type="entry name" value="Retrovirus_Pol_polyprotein"/>
</dbReference>
<evidence type="ECO:0000256" key="1">
    <source>
        <dbReference type="ARBA" id="ARBA00010879"/>
    </source>
</evidence>
<dbReference type="InterPro" id="IPR043128">
    <property type="entry name" value="Rev_trsase/Diguanyl_cyclase"/>
</dbReference>
<dbReference type="CDD" id="cd05481">
    <property type="entry name" value="retropepsin_like_LTR_1"/>
    <property type="match status" value="1"/>
</dbReference>
<dbReference type="Gene3D" id="3.10.10.10">
    <property type="entry name" value="HIV Type 1 Reverse Transcriptase, subunit A, domain 1"/>
    <property type="match status" value="1"/>
</dbReference>
<dbReference type="Proteomes" id="UP001335648">
    <property type="component" value="Unassembled WGS sequence"/>
</dbReference>
<dbReference type="EC" id="3.1.26.4" evidence="2"/>